<evidence type="ECO:0000256" key="10">
    <source>
        <dbReference type="ARBA" id="ARBA00023170"/>
    </source>
</evidence>
<dbReference type="InterPro" id="IPR006985">
    <property type="entry name" value="RAMP"/>
</dbReference>
<dbReference type="Gene3D" id="1.10.150.510">
    <property type="entry name" value="Receptor activity modifying family"/>
    <property type="match status" value="1"/>
</dbReference>
<evidence type="ECO:0000256" key="12">
    <source>
        <dbReference type="SAM" id="Phobius"/>
    </source>
</evidence>
<evidence type="ECO:0000256" key="8">
    <source>
        <dbReference type="ARBA" id="ARBA00023136"/>
    </source>
</evidence>
<comment type="caution">
    <text evidence="13">The sequence shown here is derived from an EMBL/GenBank/DDBJ whole genome shotgun (WGS) entry which is preliminary data.</text>
</comment>
<evidence type="ECO:0000256" key="1">
    <source>
        <dbReference type="ARBA" id="ARBA00004251"/>
    </source>
</evidence>
<keyword evidence="3" id="KW-0813">Transport</keyword>
<comment type="subcellular location">
    <subcellularLocation>
        <location evidence="1">Cell membrane</location>
        <topology evidence="1">Single-pass type I membrane protein</topology>
    </subcellularLocation>
</comment>
<dbReference type="GO" id="GO:0005886">
    <property type="term" value="C:plasma membrane"/>
    <property type="evidence" value="ECO:0007669"/>
    <property type="project" value="UniProtKB-SubCell"/>
</dbReference>
<comment type="similarity">
    <text evidence="2">Belongs to the RAMP family.</text>
</comment>
<keyword evidence="9" id="KW-1015">Disulfide bond</keyword>
<accession>A0AAD8ZF76</accession>
<dbReference type="EMBL" id="JAROKS010000012">
    <property type="protein sequence ID" value="KAK1798297.1"/>
    <property type="molecule type" value="Genomic_DNA"/>
</dbReference>
<feature type="region of interest" description="Disordered" evidence="11">
    <location>
        <begin position="28"/>
        <end position="73"/>
    </location>
</feature>
<evidence type="ECO:0008006" key="15">
    <source>
        <dbReference type="Google" id="ProtNLM"/>
    </source>
</evidence>
<feature type="transmembrane region" description="Helical" evidence="12">
    <location>
        <begin position="297"/>
        <end position="318"/>
    </location>
</feature>
<keyword evidence="6" id="KW-0732">Signal</keyword>
<keyword evidence="7 12" id="KW-1133">Transmembrane helix</keyword>
<keyword evidence="4" id="KW-1003">Cell membrane</keyword>
<evidence type="ECO:0000313" key="13">
    <source>
        <dbReference type="EMBL" id="KAK1798297.1"/>
    </source>
</evidence>
<sequence>MPRDSRALPLSRYKPGGVRVGGVRALAVSTPRGTPCPRNGRKRPRRSVSALRAERRSPAAEASSLTGLVGAETPQSSASMCTLWLRGSELRTPLARSSRREDDTASCPTRKQRWAMRVRERASSCCTCVSGRPRGEALACMVLMCGELQALVPNAPDPSLVSTTPRVPEGVQSTPLTPKDVSGDELTNTSGNFSACKELHSICNGLNLSRPDCYKTLIKWCDSSFSDDMKALNSSDWCMWDKVKSTYNTYTECTERHAECLLLPWPNRVVEEKFVEIHSKYFQECPTETLRDPPPNVVLALVMTPICLIPAMVVLVVMKTKNGDRRS</sequence>
<dbReference type="InterPro" id="IPR038126">
    <property type="entry name" value="RAMP_sf"/>
</dbReference>
<dbReference type="AlphaFoldDB" id="A0AAD8ZF76"/>
<dbReference type="PANTHER" id="PTHR14076:SF10">
    <property type="entry name" value="RAMP2 PROTEIN"/>
    <property type="match status" value="1"/>
</dbReference>
<dbReference type="Proteomes" id="UP001239994">
    <property type="component" value="Unassembled WGS sequence"/>
</dbReference>
<dbReference type="PANTHER" id="PTHR14076">
    <property type="entry name" value="RECEPTOR ACTIVITY MODIFYING PROTEIN RAMP"/>
    <property type="match status" value="1"/>
</dbReference>
<evidence type="ECO:0000256" key="11">
    <source>
        <dbReference type="SAM" id="MobiDB-lite"/>
    </source>
</evidence>
<dbReference type="GO" id="GO:0043235">
    <property type="term" value="C:receptor complex"/>
    <property type="evidence" value="ECO:0007669"/>
    <property type="project" value="TreeGrafter"/>
</dbReference>
<name>A0AAD8ZF76_9TELE</name>
<proteinExistence type="inferred from homology"/>
<dbReference type="GO" id="GO:0072659">
    <property type="term" value="P:protein localization to plasma membrane"/>
    <property type="evidence" value="ECO:0007669"/>
    <property type="project" value="TreeGrafter"/>
</dbReference>
<protein>
    <recommendedName>
        <fullName evidence="15">Receptor (G protein-coupled) activity modifying protein 2</fullName>
    </recommendedName>
</protein>
<evidence type="ECO:0000256" key="5">
    <source>
        <dbReference type="ARBA" id="ARBA00022692"/>
    </source>
</evidence>
<dbReference type="GO" id="GO:0015026">
    <property type="term" value="F:coreceptor activity"/>
    <property type="evidence" value="ECO:0007669"/>
    <property type="project" value="InterPro"/>
</dbReference>
<keyword evidence="5 12" id="KW-0812">Transmembrane</keyword>
<dbReference type="GO" id="GO:0007186">
    <property type="term" value="P:G protein-coupled receptor signaling pathway"/>
    <property type="evidence" value="ECO:0007669"/>
    <property type="project" value="TreeGrafter"/>
</dbReference>
<evidence type="ECO:0000256" key="9">
    <source>
        <dbReference type="ARBA" id="ARBA00023157"/>
    </source>
</evidence>
<feature type="compositionally biased region" description="Polar residues" evidence="11">
    <location>
        <begin position="160"/>
        <end position="176"/>
    </location>
</feature>
<dbReference type="Pfam" id="PF04901">
    <property type="entry name" value="RAMP"/>
    <property type="match status" value="1"/>
</dbReference>
<gene>
    <name evidence="13" type="ORF">P4O66_007755</name>
</gene>
<dbReference type="GO" id="GO:0008277">
    <property type="term" value="P:regulation of G protein-coupled receptor signaling pathway"/>
    <property type="evidence" value="ECO:0007669"/>
    <property type="project" value="InterPro"/>
</dbReference>
<evidence type="ECO:0000256" key="2">
    <source>
        <dbReference type="ARBA" id="ARBA00007087"/>
    </source>
</evidence>
<evidence type="ECO:0000313" key="14">
    <source>
        <dbReference type="Proteomes" id="UP001239994"/>
    </source>
</evidence>
<dbReference type="GO" id="GO:0006816">
    <property type="term" value="P:calcium ion transport"/>
    <property type="evidence" value="ECO:0007669"/>
    <property type="project" value="TreeGrafter"/>
</dbReference>
<evidence type="ECO:0000256" key="4">
    <source>
        <dbReference type="ARBA" id="ARBA00022475"/>
    </source>
</evidence>
<evidence type="ECO:0000256" key="6">
    <source>
        <dbReference type="ARBA" id="ARBA00022729"/>
    </source>
</evidence>
<keyword evidence="14" id="KW-1185">Reference proteome</keyword>
<evidence type="ECO:0000256" key="3">
    <source>
        <dbReference type="ARBA" id="ARBA00022448"/>
    </source>
</evidence>
<dbReference type="GO" id="GO:0031623">
    <property type="term" value="P:receptor internalization"/>
    <property type="evidence" value="ECO:0007669"/>
    <property type="project" value="TreeGrafter"/>
</dbReference>
<dbReference type="GO" id="GO:0006886">
    <property type="term" value="P:intracellular protein transport"/>
    <property type="evidence" value="ECO:0007669"/>
    <property type="project" value="InterPro"/>
</dbReference>
<evidence type="ECO:0000256" key="7">
    <source>
        <dbReference type="ARBA" id="ARBA00022989"/>
    </source>
</evidence>
<feature type="region of interest" description="Disordered" evidence="11">
    <location>
        <begin position="159"/>
        <end position="182"/>
    </location>
</feature>
<organism evidence="13 14">
    <name type="scientific">Electrophorus voltai</name>
    <dbReference type="NCBI Taxonomy" id="2609070"/>
    <lineage>
        <taxon>Eukaryota</taxon>
        <taxon>Metazoa</taxon>
        <taxon>Chordata</taxon>
        <taxon>Craniata</taxon>
        <taxon>Vertebrata</taxon>
        <taxon>Euteleostomi</taxon>
        <taxon>Actinopterygii</taxon>
        <taxon>Neopterygii</taxon>
        <taxon>Teleostei</taxon>
        <taxon>Ostariophysi</taxon>
        <taxon>Gymnotiformes</taxon>
        <taxon>Gymnotoidei</taxon>
        <taxon>Gymnotidae</taxon>
        <taxon>Electrophorus</taxon>
    </lineage>
</organism>
<reference evidence="13" key="1">
    <citation type="submission" date="2023-03" db="EMBL/GenBank/DDBJ databases">
        <title>Electrophorus voltai genome.</title>
        <authorList>
            <person name="Bian C."/>
        </authorList>
    </citation>
    <scope>NUCLEOTIDE SEQUENCE</scope>
    <source>
        <strain evidence="13">CB-2022</strain>
        <tissue evidence="13">Muscle</tissue>
    </source>
</reference>
<dbReference type="GO" id="GO:0001525">
    <property type="term" value="P:angiogenesis"/>
    <property type="evidence" value="ECO:0007669"/>
    <property type="project" value="TreeGrafter"/>
</dbReference>
<dbReference type="GO" id="GO:0032870">
    <property type="term" value="P:cellular response to hormone stimulus"/>
    <property type="evidence" value="ECO:0007669"/>
    <property type="project" value="TreeGrafter"/>
</dbReference>
<keyword evidence="8 12" id="KW-0472">Membrane</keyword>
<dbReference type="GO" id="GO:0009986">
    <property type="term" value="C:cell surface"/>
    <property type="evidence" value="ECO:0007669"/>
    <property type="project" value="TreeGrafter"/>
</dbReference>
<keyword evidence="10" id="KW-0675">Receptor</keyword>